<accession>A0A1B0B0Y4</accession>
<proteinExistence type="predicted"/>
<reference evidence="1" key="2">
    <citation type="submission" date="2020-05" db="UniProtKB">
        <authorList>
            <consortium name="EnsemblMetazoa"/>
        </authorList>
    </citation>
    <scope>IDENTIFICATION</scope>
    <source>
        <strain evidence="1">IAEA</strain>
    </source>
</reference>
<dbReference type="VEuPathDB" id="VectorBase:GPPI015188"/>
<evidence type="ECO:0000313" key="2">
    <source>
        <dbReference type="Proteomes" id="UP000092460"/>
    </source>
</evidence>
<organism evidence="1 2">
    <name type="scientific">Glossina palpalis gambiensis</name>
    <dbReference type="NCBI Taxonomy" id="67801"/>
    <lineage>
        <taxon>Eukaryota</taxon>
        <taxon>Metazoa</taxon>
        <taxon>Ecdysozoa</taxon>
        <taxon>Arthropoda</taxon>
        <taxon>Hexapoda</taxon>
        <taxon>Insecta</taxon>
        <taxon>Pterygota</taxon>
        <taxon>Neoptera</taxon>
        <taxon>Endopterygota</taxon>
        <taxon>Diptera</taxon>
        <taxon>Brachycera</taxon>
        <taxon>Muscomorpha</taxon>
        <taxon>Hippoboscoidea</taxon>
        <taxon>Glossinidae</taxon>
        <taxon>Glossina</taxon>
    </lineage>
</organism>
<reference evidence="2" key="1">
    <citation type="submission" date="2015-01" db="EMBL/GenBank/DDBJ databases">
        <authorList>
            <person name="Aksoy S."/>
            <person name="Warren W."/>
            <person name="Wilson R.K."/>
        </authorList>
    </citation>
    <scope>NUCLEOTIDE SEQUENCE [LARGE SCALE GENOMIC DNA]</scope>
    <source>
        <strain evidence="2">IAEA</strain>
    </source>
</reference>
<dbReference type="AlphaFoldDB" id="A0A1B0B0Y4"/>
<dbReference type="EMBL" id="JXJN01006891">
    <property type="status" value="NOT_ANNOTATED_CDS"/>
    <property type="molecule type" value="Genomic_DNA"/>
</dbReference>
<evidence type="ECO:0000313" key="1">
    <source>
        <dbReference type="EnsemblMetazoa" id="GPPI015188-PA"/>
    </source>
</evidence>
<dbReference type="EnsemblMetazoa" id="GPPI015188-RA">
    <property type="protein sequence ID" value="GPPI015188-PA"/>
    <property type="gene ID" value="GPPI015188"/>
</dbReference>
<dbReference type="Proteomes" id="UP000092460">
    <property type="component" value="Unassembled WGS sequence"/>
</dbReference>
<protein>
    <submittedName>
        <fullName evidence="1">Uncharacterized protein</fullName>
    </submittedName>
</protein>
<keyword evidence="2" id="KW-1185">Reference proteome</keyword>
<name>A0A1B0B0Y4_9MUSC</name>
<sequence length="107" mass="12632">MTLSLASSAFEWDRRTKTQINTENSSINAKHIWFYKEEEFKIQQFTYAADITSEQEVLNGHIYSFSRAAFQLRVISIQKVKVVVIPNHEELMAWKMEPRGFINKSFR</sequence>